<dbReference type="InterPro" id="IPR031944">
    <property type="entry name" value="RsgA_N"/>
</dbReference>
<dbReference type="CDD" id="cd04466">
    <property type="entry name" value="S1_YloQ_GTPase"/>
    <property type="match status" value="1"/>
</dbReference>
<dbReference type="InterPro" id="IPR012340">
    <property type="entry name" value="NA-bd_OB-fold"/>
</dbReference>
<evidence type="ECO:0000259" key="11">
    <source>
        <dbReference type="PROSITE" id="PS50936"/>
    </source>
</evidence>
<organism evidence="13 14">
    <name type="scientific">Alkalibacterium olivapovliticus</name>
    <dbReference type="NCBI Taxonomy" id="99907"/>
    <lineage>
        <taxon>Bacteria</taxon>
        <taxon>Bacillati</taxon>
        <taxon>Bacillota</taxon>
        <taxon>Bacilli</taxon>
        <taxon>Lactobacillales</taxon>
        <taxon>Carnobacteriaceae</taxon>
        <taxon>Alkalibacterium</taxon>
    </lineage>
</organism>
<feature type="binding site" evidence="10">
    <location>
        <position position="252"/>
    </location>
    <ligand>
        <name>Zn(2+)</name>
        <dbReference type="ChEBI" id="CHEBI:29105"/>
    </ligand>
</feature>
<dbReference type="EMBL" id="PVTO01000002">
    <property type="protein sequence ID" value="PRY83833.1"/>
    <property type="molecule type" value="Genomic_DNA"/>
</dbReference>
<evidence type="ECO:0000256" key="4">
    <source>
        <dbReference type="ARBA" id="ARBA00022730"/>
    </source>
</evidence>
<feature type="binding site" evidence="10">
    <location>
        <position position="257"/>
    </location>
    <ligand>
        <name>Zn(2+)</name>
        <dbReference type="ChEBI" id="CHEBI:29105"/>
    </ligand>
</feature>
<dbReference type="SUPFAM" id="SSF50249">
    <property type="entry name" value="Nucleic acid-binding proteins"/>
    <property type="match status" value="1"/>
</dbReference>
<dbReference type="GO" id="GO:0005737">
    <property type="term" value="C:cytoplasm"/>
    <property type="evidence" value="ECO:0007669"/>
    <property type="project" value="UniProtKB-SubCell"/>
</dbReference>
<dbReference type="InterPro" id="IPR027417">
    <property type="entry name" value="P-loop_NTPase"/>
</dbReference>
<evidence type="ECO:0000256" key="10">
    <source>
        <dbReference type="HAMAP-Rule" id="MF_01820"/>
    </source>
</evidence>
<dbReference type="Proteomes" id="UP000238205">
    <property type="component" value="Unassembled WGS sequence"/>
</dbReference>
<comment type="caution">
    <text evidence="13">The sequence shown here is derived from an EMBL/GenBank/DDBJ whole genome shotgun (WGS) entry which is preliminary data.</text>
</comment>
<protein>
    <recommendedName>
        <fullName evidence="10">Small ribosomal subunit biogenesis GTPase RsgA</fullName>
        <ecNumber evidence="10">3.6.1.-</ecNumber>
    </recommendedName>
</protein>
<keyword evidence="9 10" id="KW-0342">GTP-binding</keyword>
<dbReference type="PANTHER" id="PTHR32120:SF11">
    <property type="entry name" value="SMALL RIBOSOMAL SUBUNIT BIOGENESIS GTPASE RSGA 1, MITOCHONDRIAL-RELATED"/>
    <property type="match status" value="1"/>
</dbReference>
<accession>A0A2T0WAV3</accession>
<keyword evidence="5 10" id="KW-0547">Nucleotide-binding</keyword>
<dbReference type="EC" id="3.6.1.-" evidence="10"/>
<comment type="cofactor">
    <cofactor evidence="10">
        <name>Zn(2+)</name>
        <dbReference type="ChEBI" id="CHEBI:29105"/>
    </cofactor>
    <text evidence="10">Binds 1 zinc ion per subunit.</text>
</comment>
<dbReference type="GO" id="GO:0042274">
    <property type="term" value="P:ribosomal small subunit biogenesis"/>
    <property type="evidence" value="ECO:0007669"/>
    <property type="project" value="UniProtKB-UniRule"/>
</dbReference>
<feature type="binding site" evidence="10">
    <location>
        <begin position="171"/>
        <end position="179"/>
    </location>
    <ligand>
        <name>GTP</name>
        <dbReference type="ChEBI" id="CHEBI:37565"/>
    </ligand>
</feature>
<comment type="function">
    <text evidence="10">One of several proteins that assist in the late maturation steps of the functional core of the 30S ribosomal subunit. Helps release RbfA from mature subunits. May play a role in the assembly of ribosomal proteins into the subunit. Circularly permuted GTPase that catalyzes slow GTP hydrolysis, GTPase activity is stimulated by the 30S ribosomal subunit.</text>
</comment>
<keyword evidence="4 10" id="KW-0699">rRNA-binding</keyword>
<keyword evidence="7 10" id="KW-0862">Zinc</keyword>
<evidence type="ECO:0000259" key="12">
    <source>
        <dbReference type="PROSITE" id="PS51721"/>
    </source>
</evidence>
<keyword evidence="1 10" id="KW-0963">Cytoplasm</keyword>
<dbReference type="HAMAP" id="MF_01820">
    <property type="entry name" value="GTPase_RsgA"/>
    <property type="match status" value="1"/>
</dbReference>
<dbReference type="CDD" id="cd01854">
    <property type="entry name" value="YjeQ_EngC"/>
    <property type="match status" value="1"/>
</dbReference>
<dbReference type="InterPro" id="IPR004881">
    <property type="entry name" value="Ribosome_biogen_GTPase_RsgA"/>
</dbReference>
<dbReference type="Pfam" id="PF03193">
    <property type="entry name" value="RsgA_GTPase"/>
    <property type="match status" value="1"/>
</dbReference>
<dbReference type="InterPro" id="IPR010914">
    <property type="entry name" value="RsgA_GTPase_dom"/>
</dbReference>
<dbReference type="GO" id="GO:0003924">
    <property type="term" value="F:GTPase activity"/>
    <property type="evidence" value="ECO:0007669"/>
    <property type="project" value="UniProtKB-UniRule"/>
</dbReference>
<evidence type="ECO:0000256" key="2">
    <source>
        <dbReference type="ARBA" id="ARBA00022517"/>
    </source>
</evidence>
<reference evidence="13 14" key="1">
    <citation type="submission" date="2018-03" db="EMBL/GenBank/DDBJ databases">
        <title>Genomic Encyclopedia of Archaeal and Bacterial Type Strains, Phase II (KMG-II): from individual species to whole genera.</title>
        <authorList>
            <person name="Goeker M."/>
        </authorList>
    </citation>
    <scope>NUCLEOTIDE SEQUENCE [LARGE SCALE GENOMIC DNA]</scope>
    <source>
        <strain evidence="13 14">DSM 13175</strain>
    </source>
</reference>
<feature type="binding site" evidence="10">
    <location>
        <position position="259"/>
    </location>
    <ligand>
        <name>Zn(2+)</name>
        <dbReference type="ChEBI" id="CHEBI:29105"/>
    </ligand>
</feature>
<dbReference type="GO" id="GO:0005525">
    <property type="term" value="F:GTP binding"/>
    <property type="evidence" value="ECO:0007669"/>
    <property type="project" value="UniProtKB-UniRule"/>
</dbReference>
<feature type="domain" description="CP-type G" evidence="12">
    <location>
        <begin position="64"/>
        <end position="228"/>
    </location>
</feature>
<dbReference type="PROSITE" id="PS50936">
    <property type="entry name" value="ENGC_GTPASE"/>
    <property type="match status" value="1"/>
</dbReference>
<name>A0A2T0WAV3_9LACT</name>
<evidence type="ECO:0000256" key="3">
    <source>
        <dbReference type="ARBA" id="ARBA00022723"/>
    </source>
</evidence>
<keyword evidence="14" id="KW-1185">Reference proteome</keyword>
<dbReference type="OrthoDB" id="9809485at2"/>
<sequence>MKQGRIIKALSGFYYIQTEEKQVYQTRPRGIFRKRNETPLVGDKVKFTFDSVKEGTLEEISPRKNELTRPTVANVDIGFVIMSIVDPDFSTSLLDRYLVSIEQYDIRPIIYITKTDIANEEEYNNVSALVNQYRTIGYEVIMPERETVLSREDTQLLFGKLVEEKLAVFMGQSGAGKSTLLNKLDPNLDLKIGETSKSLGRGRHTTRHVELVPLLGGLIADTPGFSAIQFDELAVQDLSECFPEIWETGKQCRFSGCIHQNEPNCAVKEAVENQLIAKFRYTNYLSLLDEIQNRKPRYGKKKGK</sequence>
<dbReference type="NCBIfam" id="TIGR00157">
    <property type="entry name" value="ribosome small subunit-dependent GTPase A"/>
    <property type="match status" value="1"/>
</dbReference>
<dbReference type="InterPro" id="IPR030378">
    <property type="entry name" value="G_CP_dom"/>
</dbReference>
<dbReference type="AlphaFoldDB" id="A0A2T0WAV3"/>
<comment type="subunit">
    <text evidence="10">Monomer. Associates with 30S ribosomal subunit, binds 16S rRNA.</text>
</comment>
<dbReference type="Gene3D" id="1.10.40.50">
    <property type="entry name" value="Probable gtpase engc, domain 3"/>
    <property type="match status" value="1"/>
</dbReference>
<comment type="similarity">
    <text evidence="10">Belongs to the TRAFAC class YlqF/YawG GTPase family. RsgA subfamily.</text>
</comment>
<gene>
    <name evidence="10" type="primary">rsgA</name>
    <name evidence="13" type="ORF">CLV38_10214</name>
</gene>
<proteinExistence type="inferred from homology"/>
<comment type="subcellular location">
    <subcellularLocation>
        <location evidence="10">Cytoplasm</location>
    </subcellularLocation>
</comment>
<feature type="binding site" evidence="10">
    <location>
        <position position="265"/>
    </location>
    <ligand>
        <name>Zn(2+)</name>
        <dbReference type="ChEBI" id="CHEBI:29105"/>
    </ligand>
</feature>
<dbReference type="Pfam" id="PF16745">
    <property type="entry name" value="RsgA_N"/>
    <property type="match status" value="1"/>
</dbReference>
<dbReference type="GO" id="GO:0019843">
    <property type="term" value="F:rRNA binding"/>
    <property type="evidence" value="ECO:0007669"/>
    <property type="project" value="UniProtKB-KW"/>
</dbReference>
<keyword evidence="3 10" id="KW-0479">Metal-binding</keyword>
<dbReference type="Gene3D" id="3.40.50.300">
    <property type="entry name" value="P-loop containing nucleotide triphosphate hydrolases"/>
    <property type="match status" value="1"/>
</dbReference>
<evidence type="ECO:0000256" key="1">
    <source>
        <dbReference type="ARBA" id="ARBA00022490"/>
    </source>
</evidence>
<evidence type="ECO:0000313" key="13">
    <source>
        <dbReference type="EMBL" id="PRY83833.1"/>
    </source>
</evidence>
<evidence type="ECO:0000256" key="9">
    <source>
        <dbReference type="ARBA" id="ARBA00023134"/>
    </source>
</evidence>
<dbReference type="PROSITE" id="PS51721">
    <property type="entry name" value="G_CP"/>
    <property type="match status" value="1"/>
</dbReference>
<dbReference type="Gene3D" id="2.40.50.140">
    <property type="entry name" value="Nucleic acid-binding proteins"/>
    <property type="match status" value="1"/>
</dbReference>
<evidence type="ECO:0000256" key="6">
    <source>
        <dbReference type="ARBA" id="ARBA00022801"/>
    </source>
</evidence>
<evidence type="ECO:0000256" key="5">
    <source>
        <dbReference type="ARBA" id="ARBA00022741"/>
    </source>
</evidence>
<keyword evidence="6 10" id="KW-0378">Hydrolase</keyword>
<dbReference type="PANTHER" id="PTHR32120">
    <property type="entry name" value="SMALL RIBOSOMAL SUBUNIT BIOGENESIS GTPASE RSGA"/>
    <property type="match status" value="1"/>
</dbReference>
<feature type="domain" description="EngC GTPase" evidence="11">
    <location>
        <begin position="73"/>
        <end position="226"/>
    </location>
</feature>
<evidence type="ECO:0000256" key="8">
    <source>
        <dbReference type="ARBA" id="ARBA00022884"/>
    </source>
</evidence>
<keyword evidence="2 10" id="KW-0690">Ribosome biogenesis</keyword>
<evidence type="ECO:0000256" key="7">
    <source>
        <dbReference type="ARBA" id="ARBA00022833"/>
    </source>
</evidence>
<dbReference type="GO" id="GO:0046872">
    <property type="term" value="F:metal ion binding"/>
    <property type="evidence" value="ECO:0007669"/>
    <property type="project" value="UniProtKB-KW"/>
</dbReference>
<dbReference type="SUPFAM" id="SSF52540">
    <property type="entry name" value="P-loop containing nucleoside triphosphate hydrolases"/>
    <property type="match status" value="1"/>
</dbReference>
<evidence type="ECO:0000313" key="14">
    <source>
        <dbReference type="Proteomes" id="UP000238205"/>
    </source>
</evidence>
<feature type="binding site" evidence="10">
    <location>
        <begin position="113"/>
        <end position="116"/>
    </location>
    <ligand>
        <name>GTP</name>
        <dbReference type="ChEBI" id="CHEBI:37565"/>
    </ligand>
</feature>
<keyword evidence="8 10" id="KW-0694">RNA-binding</keyword>